<evidence type="ECO:0000256" key="2">
    <source>
        <dbReference type="ARBA" id="ARBA00012025"/>
    </source>
</evidence>
<dbReference type="InterPro" id="IPR007471">
    <property type="entry name" value="N-end_Aminoacyl_Trfase_N"/>
</dbReference>
<dbReference type="InterPro" id="IPR030700">
    <property type="entry name" value="N-end_Aminoacyl_Trfase"/>
</dbReference>
<evidence type="ECO:0000256" key="3">
    <source>
        <dbReference type="ARBA" id="ARBA00022679"/>
    </source>
</evidence>
<evidence type="ECO:0000256" key="1">
    <source>
        <dbReference type="ARBA" id="ARBA00009991"/>
    </source>
</evidence>
<dbReference type="SUPFAM" id="SSF55729">
    <property type="entry name" value="Acyl-CoA N-acyltransferases (Nat)"/>
    <property type="match status" value="1"/>
</dbReference>
<evidence type="ECO:0000259" key="5">
    <source>
        <dbReference type="Pfam" id="PF04376"/>
    </source>
</evidence>
<dbReference type="GO" id="GO:0004057">
    <property type="term" value="F:arginyl-tRNA--protein transferase activity"/>
    <property type="evidence" value="ECO:0007669"/>
    <property type="project" value="UniProtKB-EC"/>
</dbReference>
<dbReference type="InterPro" id="IPR016181">
    <property type="entry name" value="Acyl_CoA_acyltransferase"/>
</dbReference>
<keyword evidence="4" id="KW-0012">Acyltransferase</keyword>
<reference evidence="7 8" key="1">
    <citation type="submission" date="2015-05" db="EMBL/GenBank/DDBJ databases">
        <title>Distinctive expansion of gene families associated with plant cell wall degradation and secondary metabolism in the genomes of grapevine trunk pathogens.</title>
        <authorList>
            <person name="Lawrence D.P."/>
            <person name="Travadon R."/>
            <person name="Rolshausen P.E."/>
            <person name="Baumgartner K."/>
        </authorList>
    </citation>
    <scope>NUCLEOTIDE SEQUENCE [LARGE SCALE GENOMIC DNA]</scope>
    <source>
        <strain evidence="7">UCRPC4</strain>
    </source>
</reference>
<reference evidence="7 8" key="2">
    <citation type="submission" date="2015-05" db="EMBL/GenBank/DDBJ databases">
        <authorList>
            <person name="Morales-Cruz A."/>
            <person name="Amrine K.C."/>
            <person name="Cantu D."/>
        </authorList>
    </citation>
    <scope>NUCLEOTIDE SEQUENCE [LARGE SCALE GENOMIC DNA]</scope>
    <source>
        <strain evidence="7">UCRPC4</strain>
    </source>
</reference>
<organism evidence="7 8">
    <name type="scientific">Phaeomoniella chlamydospora</name>
    <name type="common">Phaeoacremonium chlamydosporum</name>
    <dbReference type="NCBI Taxonomy" id="158046"/>
    <lineage>
        <taxon>Eukaryota</taxon>
        <taxon>Fungi</taxon>
        <taxon>Dikarya</taxon>
        <taxon>Ascomycota</taxon>
        <taxon>Pezizomycotina</taxon>
        <taxon>Eurotiomycetes</taxon>
        <taxon>Chaetothyriomycetidae</taxon>
        <taxon>Phaeomoniellales</taxon>
        <taxon>Phaeomoniellaceae</taxon>
        <taxon>Phaeomoniella</taxon>
    </lineage>
</organism>
<dbReference type="Proteomes" id="UP000053317">
    <property type="component" value="Unassembled WGS sequence"/>
</dbReference>
<dbReference type="PANTHER" id="PTHR21367">
    <property type="entry name" value="ARGININE-TRNA-PROTEIN TRANSFERASE 1"/>
    <property type="match status" value="1"/>
</dbReference>
<dbReference type="Pfam" id="PF04377">
    <property type="entry name" value="ATE_C"/>
    <property type="match status" value="1"/>
</dbReference>
<feature type="domain" description="N-end aminoacyl transferase N-terminal" evidence="5">
    <location>
        <begin position="23"/>
        <end position="58"/>
    </location>
</feature>
<dbReference type="AlphaFoldDB" id="A0A0G2E309"/>
<dbReference type="EC" id="2.3.2.8" evidence="2"/>
<sequence>MDDLPIDISKTSFFKPLGYQANNCGYCKRKHTSPSYYATSTRVTPGHYQELMDRGWRRLLAEDFKPRRDQKRAVNRWNKYILGSEYIRKAAQLCPRSREEKRKRNTVFDLSTEIHLAEYSNVKRPVDPKTKKPIEPAHKFEVTIESDSLSERKWSLFQNYQMAIHKEPKSKNTKRTFERFLCSGLRRSTETDGGVSKRLGSYHMCYRLDGELIAIGVLDLLPHAVSSVYLIYDPKFDAFRFGKLSALREIAFTLEQSYKYYYMGYYIHSCVKMRYKADYRPQQILDPETLEWSKLDDEWLKQLDANRYYARSPHYKKPPEVSYHQGTDESDESEPEIPEASLFTLNVPGIMTREEVESKIDLDHWNLMLEGQLFELEDMRSWEQDDIMDPQSLKGIAGELAAALGPIVQKESVILLF</sequence>
<evidence type="ECO:0000256" key="4">
    <source>
        <dbReference type="ARBA" id="ARBA00023315"/>
    </source>
</evidence>
<dbReference type="OrthoDB" id="74183at2759"/>
<evidence type="ECO:0000313" key="7">
    <source>
        <dbReference type="EMBL" id="KKY17447.1"/>
    </source>
</evidence>
<comment type="similarity">
    <text evidence="1">Belongs to the R-transferase family.</text>
</comment>
<evidence type="ECO:0000259" key="6">
    <source>
        <dbReference type="Pfam" id="PF04377"/>
    </source>
</evidence>
<evidence type="ECO:0000313" key="8">
    <source>
        <dbReference type="Proteomes" id="UP000053317"/>
    </source>
</evidence>
<dbReference type="InterPro" id="IPR007472">
    <property type="entry name" value="N-end_Aminoacyl_Trfase_C"/>
</dbReference>
<gene>
    <name evidence="7" type="ORF">UCRPC4_g05589</name>
</gene>
<dbReference type="EMBL" id="LCWF01000146">
    <property type="protein sequence ID" value="KKY17447.1"/>
    <property type="molecule type" value="Genomic_DNA"/>
</dbReference>
<dbReference type="GO" id="GO:0005737">
    <property type="term" value="C:cytoplasm"/>
    <property type="evidence" value="ECO:0007669"/>
    <property type="project" value="TreeGrafter"/>
</dbReference>
<dbReference type="PANTHER" id="PTHR21367:SF1">
    <property type="entry name" value="ARGINYL-TRNA--PROTEIN TRANSFERASE 1"/>
    <property type="match status" value="1"/>
</dbReference>
<comment type="caution">
    <text evidence="7">The sequence shown here is derived from an EMBL/GenBank/DDBJ whole genome shotgun (WGS) entry which is preliminary data.</text>
</comment>
<proteinExistence type="inferred from homology"/>
<accession>A0A0G2E309</accession>
<keyword evidence="8" id="KW-1185">Reference proteome</keyword>
<feature type="domain" description="N-end rule aminoacyl transferase C-terminal" evidence="6">
    <location>
        <begin position="153"/>
        <end position="286"/>
    </location>
</feature>
<name>A0A0G2E309_PHACM</name>
<dbReference type="Pfam" id="PF04376">
    <property type="entry name" value="ATE_N"/>
    <property type="match status" value="1"/>
</dbReference>
<keyword evidence="3 7" id="KW-0808">Transferase</keyword>
<protein>
    <recommendedName>
        <fullName evidence="2">arginyltransferase</fullName>
        <ecNumber evidence="2">2.3.2.8</ecNumber>
    </recommendedName>
</protein>